<dbReference type="SUPFAM" id="SSF56003">
    <property type="entry name" value="Molybdenum cofactor-binding domain"/>
    <property type="match status" value="1"/>
</dbReference>
<dbReference type="InterPro" id="IPR036856">
    <property type="entry name" value="Ald_Oxase/Xan_DH_a/b_sf"/>
</dbReference>
<proteinExistence type="predicted"/>
<dbReference type="Gene3D" id="3.90.1170.50">
    <property type="entry name" value="Aldehyde oxidase/xanthine dehydrogenase, a/b hammerhead"/>
    <property type="match status" value="1"/>
</dbReference>
<keyword evidence="4" id="KW-1185">Reference proteome</keyword>
<organism evidence="3 4">
    <name type="scientific">Jiella sonneratiae</name>
    <dbReference type="NCBI Taxonomy" id="2816856"/>
    <lineage>
        <taxon>Bacteria</taxon>
        <taxon>Pseudomonadati</taxon>
        <taxon>Pseudomonadota</taxon>
        <taxon>Alphaproteobacteria</taxon>
        <taxon>Hyphomicrobiales</taxon>
        <taxon>Aurantimonadaceae</taxon>
        <taxon>Jiella</taxon>
    </lineage>
</organism>
<evidence type="ECO:0000256" key="1">
    <source>
        <dbReference type="SAM" id="MobiDB-lite"/>
    </source>
</evidence>
<dbReference type="Pfam" id="PF01315">
    <property type="entry name" value="Ald_Xan_dh_C"/>
    <property type="match status" value="1"/>
</dbReference>
<feature type="domain" description="Aldehyde oxidase/xanthine dehydrogenase a/b hammerhead" evidence="2">
    <location>
        <begin position="32"/>
        <end position="143"/>
    </location>
</feature>
<accession>A0ABS3J0V6</accession>
<reference evidence="3 4" key="1">
    <citation type="submission" date="2021-03" db="EMBL/GenBank/DDBJ databases">
        <title>Whole genome sequence of Jiella sp. MQZ13P-4.</title>
        <authorList>
            <person name="Tuo L."/>
        </authorList>
    </citation>
    <scope>NUCLEOTIDE SEQUENCE [LARGE SCALE GENOMIC DNA]</scope>
    <source>
        <strain evidence="3 4">MQZ13P-4</strain>
    </source>
</reference>
<dbReference type="Pfam" id="PF20256">
    <property type="entry name" value="MoCoBD_2"/>
    <property type="match status" value="1"/>
</dbReference>
<protein>
    <submittedName>
        <fullName evidence="3">Xanthine dehydrogenase family protein molybdopterin-binding subunit</fullName>
    </submittedName>
</protein>
<evidence type="ECO:0000313" key="4">
    <source>
        <dbReference type="Proteomes" id="UP000664288"/>
    </source>
</evidence>
<gene>
    <name evidence="3" type="ORF">J1C47_03895</name>
</gene>
<evidence type="ECO:0000259" key="2">
    <source>
        <dbReference type="SMART" id="SM01008"/>
    </source>
</evidence>
<feature type="region of interest" description="Disordered" evidence="1">
    <location>
        <begin position="1"/>
        <end position="25"/>
    </location>
</feature>
<dbReference type="RefSeq" id="WP_207349403.1">
    <property type="nucleotide sequence ID" value="NZ_JAFMPY010000003.1"/>
</dbReference>
<evidence type="ECO:0000313" key="3">
    <source>
        <dbReference type="EMBL" id="MBO0902770.1"/>
    </source>
</evidence>
<dbReference type="EMBL" id="JAFMPY010000003">
    <property type="protein sequence ID" value="MBO0902770.1"/>
    <property type="molecule type" value="Genomic_DNA"/>
</dbReference>
<comment type="caution">
    <text evidence="3">The sequence shown here is derived from an EMBL/GenBank/DDBJ whole genome shotgun (WGS) entry which is preliminary data.</text>
</comment>
<dbReference type="SMART" id="SM01008">
    <property type="entry name" value="Ald_Xan_dh_C"/>
    <property type="match status" value="1"/>
</dbReference>
<dbReference type="InterPro" id="IPR046867">
    <property type="entry name" value="AldOxase/xan_DH_MoCoBD2"/>
</dbReference>
<dbReference type="InterPro" id="IPR016208">
    <property type="entry name" value="Ald_Oxase/xanthine_DH-like"/>
</dbReference>
<dbReference type="SUPFAM" id="SSF54665">
    <property type="entry name" value="CO dehydrogenase molybdoprotein N-domain-like"/>
    <property type="match status" value="1"/>
</dbReference>
<dbReference type="Gene3D" id="3.30.365.10">
    <property type="entry name" value="Aldehyde oxidase/xanthine dehydrogenase, molybdopterin binding domain"/>
    <property type="match status" value="4"/>
</dbReference>
<dbReference type="InterPro" id="IPR037165">
    <property type="entry name" value="AldOxase/xan_DH_Mopterin-bd_sf"/>
</dbReference>
<dbReference type="Pfam" id="PF02738">
    <property type="entry name" value="MoCoBD_1"/>
    <property type="match status" value="1"/>
</dbReference>
<dbReference type="PANTHER" id="PTHR11908:SF153">
    <property type="entry name" value="DEHYDROGENASE"/>
    <property type="match status" value="1"/>
</dbReference>
<dbReference type="InterPro" id="IPR008274">
    <property type="entry name" value="AldOxase/xan_DH_MoCoBD1"/>
</dbReference>
<name>A0ABS3J0V6_9HYPH</name>
<dbReference type="Proteomes" id="UP000664288">
    <property type="component" value="Unassembled WGS sequence"/>
</dbReference>
<dbReference type="PANTHER" id="PTHR11908">
    <property type="entry name" value="XANTHINE DEHYDROGENASE"/>
    <property type="match status" value="1"/>
</dbReference>
<dbReference type="InterPro" id="IPR000674">
    <property type="entry name" value="Ald_Oxase/Xan_DH_a/b"/>
</dbReference>
<sequence>MSSVVPMPAAQRRFGSNSGQPMTRRDGVLKVTGAATYAADNHPDGMLYAVTADATIARGRVVGLNVAAAKAHPGVVEVLTPANRPALAMDPDAKPHMFAFRTEVLQDETVRYAGQPIALVVAETLEAASEGARLLAPRYEAETPRLGFDGVESFEPEAVGVGSPPTTVKGDVEAGLAGAARTVEARFETPPQYHNAMEPHAIVAAWDGDRLTLDTPNQALVMSTAAFGAWFGVPAENVTIRSPFLGGGFGSKAIIFGAQVLTILAAKMLDRPVKYVLRRDQMFGPVGHRGATRQDFRIGLDDAGRLTALEHVTTSSTSSFENFLEPASNASHNLYATPALAARHSGVRWDVGTPGPMRAPGEASGSAALESAIDEAAFAAGLDPLEFRLRNYAEEDPASGKPFSAKALRECYAEGARRFGWADRPLAPRQMTDGAGRLVGWGMGTALFHAPMFQAKARAVLKADGTAVVETAGVDMGQGAWTALAQLAADGVGLDIDAVEFRSGHSGLPDGGIAGGSGHTATAGGALHAAGRDAIARLTELAVADERSPLFGAGNVGVEARDGRLHRADDPSRSESYGEILARAGLDAIEGTGQGARDPASAGDYAMFSHGAVFAEVKVDPELGQIRVSRLVGAFAAGRIVNPRLASSQLYGGMVWGLGFALEEEAVHDRRSGRIMNADLAGYHVPVNADVAEMDVILVDEVDPHVNPLGIKGVGEIGITGTVGAIANAVFHATGIRVRRFPILPADLLGAAGAA</sequence>